<keyword evidence="2" id="KW-1185">Reference proteome</keyword>
<accession>A0AAN6RPR9</accession>
<comment type="caution">
    <text evidence="1">The sequence shown here is derived from an EMBL/GenBank/DDBJ whole genome shotgun (WGS) entry which is preliminary data.</text>
</comment>
<reference evidence="1" key="1">
    <citation type="journal article" date="2023" name="Mol. Phylogenet. Evol.">
        <title>Genome-scale phylogeny and comparative genomics of the fungal order Sordariales.</title>
        <authorList>
            <person name="Hensen N."/>
            <person name="Bonometti L."/>
            <person name="Westerberg I."/>
            <person name="Brannstrom I.O."/>
            <person name="Guillou S."/>
            <person name="Cros-Aarteil S."/>
            <person name="Calhoun S."/>
            <person name="Haridas S."/>
            <person name="Kuo A."/>
            <person name="Mondo S."/>
            <person name="Pangilinan J."/>
            <person name="Riley R."/>
            <person name="LaButti K."/>
            <person name="Andreopoulos B."/>
            <person name="Lipzen A."/>
            <person name="Chen C."/>
            <person name="Yan M."/>
            <person name="Daum C."/>
            <person name="Ng V."/>
            <person name="Clum A."/>
            <person name="Steindorff A."/>
            <person name="Ohm R.A."/>
            <person name="Martin F."/>
            <person name="Silar P."/>
            <person name="Natvig D.O."/>
            <person name="Lalanne C."/>
            <person name="Gautier V."/>
            <person name="Ament-Velasquez S.L."/>
            <person name="Kruys A."/>
            <person name="Hutchinson M.I."/>
            <person name="Powell A.J."/>
            <person name="Barry K."/>
            <person name="Miller A.N."/>
            <person name="Grigoriev I.V."/>
            <person name="Debuchy R."/>
            <person name="Gladieux P."/>
            <person name="Hiltunen Thoren M."/>
            <person name="Johannesson H."/>
        </authorList>
    </citation>
    <scope>NUCLEOTIDE SEQUENCE</scope>
    <source>
        <strain evidence="1">CBS 103.79</strain>
    </source>
</reference>
<evidence type="ECO:0000313" key="1">
    <source>
        <dbReference type="EMBL" id="KAK3898490.1"/>
    </source>
</evidence>
<name>A0AAN6RPR9_9PEZI</name>
<dbReference type="EMBL" id="MU855928">
    <property type="protein sequence ID" value="KAK3898490.1"/>
    <property type="molecule type" value="Genomic_DNA"/>
</dbReference>
<organism evidence="1 2">
    <name type="scientific">Staphylotrichum tortipilum</name>
    <dbReference type="NCBI Taxonomy" id="2831512"/>
    <lineage>
        <taxon>Eukaryota</taxon>
        <taxon>Fungi</taxon>
        <taxon>Dikarya</taxon>
        <taxon>Ascomycota</taxon>
        <taxon>Pezizomycotina</taxon>
        <taxon>Sordariomycetes</taxon>
        <taxon>Sordariomycetidae</taxon>
        <taxon>Sordariales</taxon>
        <taxon>Chaetomiaceae</taxon>
        <taxon>Staphylotrichum</taxon>
    </lineage>
</organism>
<dbReference type="Proteomes" id="UP001303889">
    <property type="component" value="Unassembled WGS sequence"/>
</dbReference>
<dbReference type="AlphaFoldDB" id="A0AAN6RPR9"/>
<sequence>SGTSPLIKLSTSTRQPPALAIQILPSAEACRNSSAVVPSENGGGSATVRVLDNVTTRLGVFPATLMLPKPMETVGMAGPSKSGSWN</sequence>
<proteinExistence type="predicted"/>
<gene>
    <name evidence="1" type="ORF">C8A05DRAFT_18943</name>
</gene>
<evidence type="ECO:0000313" key="2">
    <source>
        <dbReference type="Proteomes" id="UP001303889"/>
    </source>
</evidence>
<protein>
    <submittedName>
        <fullName evidence="1">Uncharacterized protein</fullName>
    </submittedName>
</protein>
<feature type="non-terminal residue" evidence="1">
    <location>
        <position position="1"/>
    </location>
</feature>
<reference evidence="1" key="2">
    <citation type="submission" date="2023-05" db="EMBL/GenBank/DDBJ databases">
        <authorList>
            <consortium name="Lawrence Berkeley National Laboratory"/>
            <person name="Steindorff A."/>
            <person name="Hensen N."/>
            <person name="Bonometti L."/>
            <person name="Westerberg I."/>
            <person name="Brannstrom I.O."/>
            <person name="Guillou S."/>
            <person name="Cros-Aarteil S."/>
            <person name="Calhoun S."/>
            <person name="Haridas S."/>
            <person name="Kuo A."/>
            <person name="Mondo S."/>
            <person name="Pangilinan J."/>
            <person name="Riley R."/>
            <person name="Labutti K."/>
            <person name="Andreopoulos B."/>
            <person name="Lipzen A."/>
            <person name="Chen C."/>
            <person name="Yanf M."/>
            <person name="Daum C."/>
            <person name="Ng V."/>
            <person name="Clum A."/>
            <person name="Ohm R."/>
            <person name="Martin F."/>
            <person name="Silar P."/>
            <person name="Natvig D."/>
            <person name="Lalanne C."/>
            <person name="Gautier V."/>
            <person name="Ament-Velasquez S.L."/>
            <person name="Kruys A."/>
            <person name="Hutchinson M.I."/>
            <person name="Powell A.J."/>
            <person name="Barry K."/>
            <person name="Miller A.N."/>
            <person name="Grigoriev I.V."/>
            <person name="Debuchy R."/>
            <person name="Gladieux P."/>
            <person name="Thoren M.H."/>
            <person name="Johannesson H."/>
        </authorList>
    </citation>
    <scope>NUCLEOTIDE SEQUENCE</scope>
    <source>
        <strain evidence="1">CBS 103.79</strain>
    </source>
</reference>